<dbReference type="Proteomes" id="UP000886884">
    <property type="component" value="Unassembled WGS sequence"/>
</dbReference>
<dbReference type="PANTHER" id="PTHR43283">
    <property type="entry name" value="BETA-LACTAMASE-RELATED"/>
    <property type="match status" value="1"/>
</dbReference>
<dbReference type="InterPro" id="IPR012338">
    <property type="entry name" value="Beta-lactam/transpept-like"/>
</dbReference>
<dbReference type="Pfam" id="PF00144">
    <property type="entry name" value="Beta-lactamase"/>
    <property type="match status" value="1"/>
</dbReference>
<sequence length="489" mass="54749">MIKHATPERVAFPVEALAQFMQVLEKKEMRMHSVLMMRGEEIFFEKYWAPFTAQTPHRMYSVTKSFVAIAIGFLCQEGKLSLDDPIVRFFSDKLPESVPPLLQKQTVRHMLMMSTCFSGVYWLQPGVVDRTAFYFSHQPVKPAGALFDYDSTGSYILGALVERLSGMPLLEYLKSRVLNRLGGFESAHMLKTPDGTAWGDSALICTPRALAAFARFVMNLGAWEGEQILSREFLQAATACQTTNDFTGHNAHDAWGYGYQIWKTEQNGFAFNGMGCQFAICLPEKDFIFVCTGDNQINREQAGATIFGAVFDILVPALSGQSTQAESFDLDQPLSLRVAHGAAASPFAAAVQGKTYLCEENPMGITRFSLEFGEDGAACFHYWNAQGEQRLEFGMQRNLYGKFPQRGYSDEYGNVHELTDFRYDCAASAGWIEPQKLQLQVQIIDRYFGGLTITFGFVDETLVGVRMVKAAEDFLDEYEGWMTGHLSGD</sequence>
<dbReference type="InterPro" id="IPR001466">
    <property type="entry name" value="Beta-lactam-related"/>
</dbReference>
<evidence type="ECO:0000313" key="3">
    <source>
        <dbReference type="Proteomes" id="UP000886884"/>
    </source>
</evidence>
<gene>
    <name evidence="2" type="ORF">IAA64_07310</name>
</gene>
<dbReference type="PANTHER" id="PTHR43283:SF7">
    <property type="entry name" value="BETA-LACTAMASE-RELATED DOMAIN-CONTAINING PROTEIN"/>
    <property type="match status" value="1"/>
</dbReference>
<reference evidence="2" key="1">
    <citation type="submission" date="2020-10" db="EMBL/GenBank/DDBJ databases">
        <authorList>
            <person name="Gilroy R."/>
        </authorList>
    </citation>
    <scope>NUCLEOTIDE SEQUENCE</scope>
    <source>
        <strain evidence="2">CHK183-6373</strain>
    </source>
</reference>
<reference evidence="2" key="2">
    <citation type="journal article" date="2021" name="PeerJ">
        <title>Extensive microbial diversity within the chicken gut microbiome revealed by metagenomics and culture.</title>
        <authorList>
            <person name="Gilroy R."/>
            <person name="Ravi A."/>
            <person name="Getino M."/>
            <person name="Pursley I."/>
            <person name="Horton D.L."/>
            <person name="Alikhan N.F."/>
            <person name="Baker D."/>
            <person name="Gharbi K."/>
            <person name="Hall N."/>
            <person name="Watson M."/>
            <person name="Adriaenssens E.M."/>
            <person name="Foster-Nyarko E."/>
            <person name="Jarju S."/>
            <person name="Secka A."/>
            <person name="Antonio M."/>
            <person name="Oren A."/>
            <person name="Chaudhuri R.R."/>
            <person name="La Ragione R."/>
            <person name="Hildebrand F."/>
            <person name="Pallen M.J."/>
        </authorList>
    </citation>
    <scope>NUCLEOTIDE SEQUENCE</scope>
    <source>
        <strain evidence="2">CHK183-6373</strain>
    </source>
</reference>
<dbReference type="EMBL" id="DVOT01000133">
    <property type="protein sequence ID" value="HIV27758.1"/>
    <property type="molecule type" value="Genomic_DNA"/>
</dbReference>
<dbReference type="Gene3D" id="3.40.710.10">
    <property type="entry name" value="DD-peptidase/beta-lactamase superfamily"/>
    <property type="match status" value="1"/>
</dbReference>
<evidence type="ECO:0000259" key="1">
    <source>
        <dbReference type="Pfam" id="PF00144"/>
    </source>
</evidence>
<dbReference type="InterPro" id="IPR050789">
    <property type="entry name" value="Diverse_Enzym_Activities"/>
</dbReference>
<organism evidence="2 3">
    <name type="scientific">Candidatus Ornithocaccomicrobium faecavium</name>
    <dbReference type="NCBI Taxonomy" id="2840890"/>
    <lineage>
        <taxon>Bacteria</taxon>
        <taxon>Bacillati</taxon>
        <taxon>Bacillota</taxon>
        <taxon>Clostridia</taxon>
        <taxon>Candidatus Ornithocaccomicrobium</taxon>
    </lineage>
</organism>
<dbReference type="AlphaFoldDB" id="A0A9D1P8S9"/>
<evidence type="ECO:0000313" key="2">
    <source>
        <dbReference type="EMBL" id="HIV27758.1"/>
    </source>
</evidence>
<dbReference type="SUPFAM" id="SSF56601">
    <property type="entry name" value="beta-lactamase/transpeptidase-like"/>
    <property type="match status" value="1"/>
</dbReference>
<protein>
    <submittedName>
        <fullName evidence="2">Beta-lactamase family protein</fullName>
    </submittedName>
</protein>
<comment type="caution">
    <text evidence="2">The sequence shown here is derived from an EMBL/GenBank/DDBJ whole genome shotgun (WGS) entry which is preliminary data.</text>
</comment>
<feature type="domain" description="Beta-lactamase-related" evidence="1">
    <location>
        <begin position="32"/>
        <end position="290"/>
    </location>
</feature>
<proteinExistence type="predicted"/>
<accession>A0A9D1P8S9</accession>
<name>A0A9D1P8S9_9FIRM</name>